<evidence type="ECO:0000256" key="10">
    <source>
        <dbReference type="SAM" id="Phobius"/>
    </source>
</evidence>
<keyword evidence="10" id="KW-0812">Transmembrane</keyword>
<dbReference type="Pfam" id="PF00954">
    <property type="entry name" value="S_locus_glycop"/>
    <property type="match status" value="1"/>
</dbReference>
<feature type="transmembrane region" description="Helical" evidence="10">
    <location>
        <begin position="664"/>
        <end position="686"/>
    </location>
</feature>
<keyword evidence="1 9" id="KW-0723">Serine/threonine-protein kinase</keyword>
<feature type="domain" description="Apple" evidence="12">
    <location>
        <begin position="553"/>
        <end position="636"/>
    </location>
</feature>
<evidence type="ECO:0000256" key="5">
    <source>
        <dbReference type="ARBA" id="ARBA00022777"/>
    </source>
</evidence>
<dbReference type="InterPro" id="IPR001480">
    <property type="entry name" value="Bulb-type_lectin_dom"/>
</dbReference>
<dbReference type="InterPro" id="IPR036426">
    <property type="entry name" value="Bulb-type_lectin_dom_sf"/>
</dbReference>
<evidence type="ECO:0000259" key="11">
    <source>
        <dbReference type="PROSITE" id="PS50927"/>
    </source>
</evidence>
<dbReference type="SMART" id="SM00473">
    <property type="entry name" value="PAN_AP"/>
    <property type="match status" value="1"/>
</dbReference>
<keyword evidence="2 9" id="KW-0808">Transferase</keyword>
<evidence type="ECO:0000256" key="6">
    <source>
        <dbReference type="ARBA" id="ARBA00022840"/>
    </source>
</evidence>
<dbReference type="EC" id="2.7.11.1" evidence="9"/>
<evidence type="ECO:0000313" key="13">
    <source>
        <dbReference type="EMBL" id="KAF4372821.1"/>
    </source>
</evidence>
<feature type="domain" description="Bulb-type lectin" evidence="11">
    <location>
        <begin position="236"/>
        <end position="360"/>
    </location>
</feature>
<keyword evidence="4 9" id="KW-0547">Nucleotide-binding</keyword>
<dbReference type="Proteomes" id="UP000583929">
    <property type="component" value="Unassembled WGS sequence"/>
</dbReference>
<dbReference type="SMART" id="SM00108">
    <property type="entry name" value="B_lectin"/>
    <property type="match status" value="2"/>
</dbReference>
<evidence type="ECO:0000313" key="14">
    <source>
        <dbReference type="Proteomes" id="UP000583929"/>
    </source>
</evidence>
<evidence type="ECO:0000259" key="12">
    <source>
        <dbReference type="PROSITE" id="PS50948"/>
    </source>
</evidence>
<keyword evidence="6 9" id="KW-0067">ATP-binding</keyword>
<dbReference type="PANTHER" id="PTHR32444">
    <property type="entry name" value="BULB-TYPE LECTIN DOMAIN-CONTAINING PROTEIN"/>
    <property type="match status" value="1"/>
</dbReference>
<dbReference type="GO" id="GO:0048544">
    <property type="term" value="P:recognition of pollen"/>
    <property type="evidence" value="ECO:0007669"/>
    <property type="project" value="InterPro"/>
</dbReference>
<dbReference type="Pfam" id="PF01453">
    <property type="entry name" value="B_lectin"/>
    <property type="match status" value="2"/>
</dbReference>
<dbReference type="CDD" id="cd01098">
    <property type="entry name" value="PAN_AP_plant"/>
    <property type="match status" value="1"/>
</dbReference>
<dbReference type="PANTHER" id="PTHR32444:SF234">
    <property type="entry name" value="RECEPTOR-LIKE SERINE_THREONINE-PROTEIN KINASE"/>
    <property type="match status" value="1"/>
</dbReference>
<comment type="caution">
    <text evidence="13">The sequence shown here is derived from an EMBL/GenBank/DDBJ whole genome shotgun (WGS) entry which is preliminary data.</text>
</comment>
<gene>
    <name evidence="13" type="ORF">G4B88_028796</name>
</gene>
<evidence type="ECO:0000256" key="8">
    <source>
        <dbReference type="ARBA" id="ARBA00023180"/>
    </source>
</evidence>
<dbReference type="Gene3D" id="2.90.10.10">
    <property type="entry name" value="Bulb-type lectin domain"/>
    <property type="match status" value="2"/>
</dbReference>
<dbReference type="PROSITE" id="PS50948">
    <property type="entry name" value="PAN"/>
    <property type="match status" value="1"/>
</dbReference>
<protein>
    <recommendedName>
        <fullName evidence="9">Receptor-like serine/threonine-protein kinase</fullName>
        <ecNumber evidence="9">2.7.11.1</ecNumber>
    </recommendedName>
</protein>
<dbReference type="PIRSF" id="PIRSF000641">
    <property type="entry name" value="SRK"/>
    <property type="match status" value="1"/>
</dbReference>
<proteinExistence type="inferred from homology"/>
<dbReference type="AlphaFoldDB" id="A0A7J6FQ34"/>
<dbReference type="GO" id="GO:0005524">
    <property type="term" value="F:ATP binding"/>
    <property type="evidence" value="ECO:0007669"/>
    <property type="project" value="UniProtKB-KW"/>
</dbReference>
<evidence type="ECO:0000256" key="9">
    <source>
        <dbReference type="PIRNR" id="PIRNR000641"/>
    </source>
</evidence>
<reference evidence="13 14" key="1">
    <citation type="journal article" date="2020" name="bioRxiv">
        <title>Sequence and annotation of 42 cannabis genomes reveals extensive copy number variation in cannabinoid synthesis and pathogen resistance genes.</title>
        <authorList>
            <person name="Mckernan K.J."/>
            <person name="Helbert Y."/>
            <person name="Kane L.T."/>
            <person name="Ebling H."/>
            <person name="Zhang L."/>
            <person name="Liu B."/>
            <person name="Eaton Z."/>
            <person name="Mclaughlin S."/>
            <person name="Kingan S."/>
            <person name="Baybayan P."/>
            <person name="Concepcion G."/>
            <person name="Jordan M."/>
            <person name="Riva A."/>
            <person name="Barbazuk W."/>
            <person name="Harkins T."/>
        </authorList>
    </citation>
    <scope>NUCLEOTIDE SEQUENCE [LARGE SCALE GENOMIC DNA]</scope>
    <source>
        <strain evidence="14">cv. Jamaican Lion 4</strain>
        <tissue evidence="13">Leaf</tissue>
    </source>
</reference>
<comment type="catalytic activity">
    <reaction evidence="9">
        <text>L-threonyl-[protein] + ATP = O-phospho-L-threonyl-[protein] + ADP + H(+)</text>
        <dbReference type="Rhea" id="RHEA:46608"/>
        <dbReference type="Rhea" id="RHEA-COMP:11060"/>
        <dbReference type="Rhea" id="RHEA-COMP:11605"/>
        <dbReference type="ChEBI" id="CHEBI:15378"/>
        <dbReference type="ChEBI" id="CHEBI:30013"/>
        <dbReference type="ChEBI" id="CHEBI:30616"/>
        <dbReference type="ChEBI" id="CHEBI:61977"/>
        <dbReference type="ChEBI" id="CHEBI:456216"/>
        <dbReference type="EC" id="2.7.11.1"/>
    </reaction>
</comment>
<comment type="catalytic activity">
    <reaction evidence="9">
        <text>L-seryl-[protein] + ATP = O-phospho-L-seryl-[protein] + ADP + H(+)</text>
        <dbReference type="Rhea" id="RHEA:17989"/>
        <dbReference type="Rhea" id="RHEA-COMP:9863"/>
        <dbReference type="Rhea" id="RHEA-COMP:11604"/>
        <dbReference type="ChEBI" id="CHEBI:15378"/>
        <dbReference type="ChEBI" id="CHEBI:29999"/>
        <dbReference type="ChEBI" id="CHEBI:30616"/>
        <dbReference type="ChEBI" id="CHEBI:83421"/>
        <dbReference type="ChEBI" id="CHEBI:456216"/>
        <dbReference type="EC" id="2.7.11.1"/>
    </reaction>
</comment>
<dbReference type="SUPFAM" id="SSF51110">
    <property type="entry name" value="alpha-D-mannose-specific plant lectins"/>
    <property type="match status" value="2"/>
</dbReference>
<organism evidence="13 14">
    <name type="scientific">Cannabis sativa</name>
    <name type="common">Hemp</name>
    <name type="synonym">Marijuana</name>
    <dbReference type="NCBI Taxonomy" id="3483"/>
    <lineage>
        <taxon>Eukaryota</taxon>
        <taxon>Viridiplantae</taxon>
        <taxon>Streptophyta</taxon>
        <taxon>Embryophyta</taxon>
        <taxon>Tracheophyta</taxon>
        <taxon>Spermatophyta</taxon>
        <taxon>Magnoliopsida</taxon>
        <taxon>eudicotyledons</taxon>
        <taxon>Gunneridae</taxon>
        <taxon>Pentapetalae</taxon>
        <taxon>rosids</taxon>
        <taxon>fabids</taxon>
        <taxon>Rosales</taxon>
        <taxon>Cannabaceae</taxon>
        <taxon>Cannabis</taxon>
    </lineage>
</organism>
<dbReference type="InterPro" id="IPR003609">
    <property type="entry name" value="Pan_app"/>
</dbReference>
<dbReference type="PROSITE" id="PS50927">
    <property type="entry name" value="BULB_LECTIN"/>
    <property type="match status" value="2"/>
</dbReference>
<dbReference type="EMBL" id="JAATIQ010000184">
    <property type="protein sequence ID" value="KAF4372821.1"/>
    <property type="molecule type" value="Genomic_DNA"/>
</dbReference>
<keyword evidence="14" id="KW-1185">Reference proteome</keyword>
<keyword evidence="5 9" id="KW-0418">Kinase</keyword>
<keyword evidence="10" id="KW-1133">Transmembrane helix</keyword>
<dbReference type="InterPro" id="IPR000858">
    <property type="entry name" value="S_locus_glycoprot_dom"/>
</dbReference>
<evidence type="ECO:0000256" key="4">
    <source>
        <dbReference type="ARBA" id="ARBA00022741"/>
    </source>
</evidence>
<dbReference type="InterPro" id="IPR024171">
    <property type="entry name" value="SRK-like_kinase"/>
</dbReference>
<name>A0A7J6FQ34_CANSA</name>
<comment type="similarity">
    <text evidence="9">Belongs to the protein kinase superfamily. Ser/Thr protein kinase family.</text>
</comment>
<dbReference type="Pfam" id="PF08276">
    <property type="entry name" value="PAN_2"/>
    <property type="match status" value="1"/>
</dbReference>
<keyword evidence="3" id="KW-0732">Signal</keyword>
<keyword evidence="8" id="KW-0325">Glycoprotein</keyword>
<dbReference type="CDD" id="cd00028">
    <property type="entry name" value="B_lectin"/>
    <property type="match status" value="1"/>
</dbReference>
<evidence type="ECO:0000256" key="2">
    <source>
        <dbReference type="ARBA" id="ARBA00022679"/>
    </source>
</evidence>
<dbReference type="GO" id="GO:0004674">
    <property type="term" value="F:protein serine/threonine kinase activity"/>
    <property type="evidence" value="ECO:0007669"/>
    <property type="project" value="UniProtKB-KW"/>
</dbReference>
<evidence type="ECO:0000256" key="1">
    <source>
        <dbReference type="ARBA" id="ARBA00022527"/>
    </source>
</evidence>
<keyword evidence="7" id="KW-1015">Disulfide bond</keyword>
<evidence type="ECO:0000256" key="7">
    <source>
        <dbReference type="ARBA" id="ARBA00023157"/>
    </source>
</evidence>
<sequence>MVVGTALRVVIAQDSSMSFLLLRLLIMKINGTTFSVFDTIQPLEFMRDNNSTLVSREGVFELGFFTPTENLSSNCCEPITDSSGSLTIDDTGNLVLFSGQNDNNKRVLVWSTNSSKQAREPLVQLLDNVNLMRWDLRRGLKWRLSAWNSSDDSCHGDFTYGIELVKFVYRHLYAEEVYYIYKLCCTKKLSTRNDHCDYYGICGANLECVGTICQCLKDFKPKHNENWSEGTAFVVVNTIRPSEFMRDNNTALLVSKGGKFELGFFTPTDSSSNNRYLGIWYKNIAVQTIVWVANRCEPIIDSSALQHRKSCAFSGKNNKSVLIWSTNSSKQAREPLVQLLDYGNLVLRDEKDANTTKFLWESFDYPTDTMLPEMKLGWDLKRGLNRRLSSWKSSDDPCHGDFTYGIELDEPHHDHTYPQLFIRNGSAKLFREAPWEGISFSGDSSTGYVSVYWYSGLYNFVNNDDEVYYNFSLLNGSNIVRLVLTETVEYTEWLEEENNKCDKYGICGANSECIITNNQVCKCLEGFNPKNQENWNSMMSWSEGCVRNSSVSCDTKEKDVLLGFSGLKVPDSQYIQLSKSVNQDECKAKCLSNCSCMAYSYTESDEGSDCVLWFGDLFDIRQLSSDGQTVYIRIPFSTKGKKTYVKFTIPKMNHEKARSDHKKVVILVAVTVGLAGVFISIAFYILRRRHFNGNSLFTLYFILSIELSNEVSG</sequence>
<keyword evidence="10" id="KW-0472">Membrane</keyword>
<evidence type="ECO:0000256" key="3">
    <source>
        <dbReference type="ARBA" id="ARBA00022729"/>
    </source>
</evidence>
<feature type="domain" description="Bulb-type lectin" evidence="11">
    <location>
        <begin position="18"/>
        <end position="146"/>
    </location>
</feature>
<accession>A0A7J6FQ34</accession>